<dbReference type="GO" id="GO:0006284">
    <property type="term" value="P:base-excision repair"/>
    <property type="evidence" value="ECO:0007669"/>
    <property type="project" value="TreeGrafter"/>
</dbReference>
<comment type="catalytic activity">
    <reaction evidence="1">
        <text>Exonucleolytic cleavage in the 3'- to 5'-direction to yield nucleoside 5'-phosphates.</text>
        <dbReference type="EC" id="3.1.11.2"/>
    </reaction>
</comment>
<evidence type="ECO:0000259" key="12">
    <source>
        <dbReference type="Pfam" id="PF03372"/>
    </source>
</evidence>
<keyword evidence="8" id="KW-0234">DNA repair</keyword>
<feature type="site" description="Transition state stabilizer" evidence="10">
    <location>
        <position position="146"/>
    </location>
</feature>
<dbReference type="GO" id="GO:0008311">
    <property type="term" value="F:double-stranded DNA 3'-5' DNA exonuclease activity"/>
    <property type="evidence" value="ECO:0007669"/>
    <property type="project" value="UniProtKB-EC"/>
</dbReference>
<feature type="binding site" evidence="9">
    <location>
        <position position="144"/>
    </location>
    <ligand>
        <name>Mg(2+)</name>
        <dbReference type="ChEBI" id="CHEBI:18420"/>
        <label>1</label>
    </ligand>
</feature>
<evidence type="ECO:0000256" key="9">
    <source>
        <dbReference type="PIRSR" id="PIRSR604808-2"/>
    </source>
</evidence>
<dbReference type="PANTHER" id="PTHR22748">
    <property type="entry name" value="AP ENDONUCLEASE"/>
    <property type="match status" value="1"/>
</dbReference>
<feature type="binding site" evidence="9">
    <location>
        <position position="12"/>
    </location>
    <ligand>
        <name>Mg(2+)</name>
        <dbReference type="ChEBI" id="CHEBI:18420"/>
        <label>1</label>
    </ligand>
</feature>
<keyword evidence="6" id="KW-0378">Hydrolase</keyword>
<comment type="similarity">
    <text evidence="2">Belongs to the DNA repair enzymes AP/ExoA family.</text>
</comment>
<evidence type="ECO:0000256" key="4">
    <source>
        <dbReference type="ARBA" id="ARBA00022723"/>
    </source>
</evidence>
<sequence length="369" mass="42148">MASDKVKIISFNVKGLLNPVKRKKIISKMKKEQAHVVYLQETHLSDKEHKKLKGMGFTHLFFPSYKSGHRRGVAILVSSKLHFEKKMEMGDKEGRFILVQGKVEGQPVTLLNIYALPGSDFSFFQKITNIMVTKTEGILICGGDLNIHLQPKLDSSSGKTNEPKALHKKINTLFKEVGLIDIWRDLFPNRRDYTYYSAPHSHKDNIHSCGIGTIDLSDHAPIYLCVDLGIWTKNSIWRLNTSLLNDPCFKEQIKAEITNYLEFNDNGESPAILWDAAKAFLRGKIIAQMALMKKLKSQTLQNLENKLRELQQLHSSTLDSSIPQQMRLIKREISKIHSEEVAFTSVILKEGKNRMDCRSYRPMCFECGL</sequence>
<dbReference type="GeneTree" id="ENSGT00950000183016"/>
<comment type="cofactor">
    <cofactor evidence="9">
        <name>Mg(2+)</name>
        <dbReference type="ChEBI" id="CHEBI:18420"/>
    </cofactor>
    <cofactor evidence="9">
        <name>Mn(2+)</name>
        <dbReference type="ChEBI" id="CHEBI:29035"/>
    </cofactor>
    <text evidence="9">Probably binds two magnesium or manganese ions per subunit.</text>
</comment>
<evidence type="ECO:0000256" key="5">
    <source>
        <dbReference type="ARBA" id="ARBA00022763"/>
    </source>
</evidence>
<dbReference type="SUPFAM" id="SSF56219">
    <property type="entry name" value="DNase I-like"/>
    <property type="match status" value="1"/>
</dbReference>
<evidence type="ECO:0000256" key="3">
    <source>
        <dbReference type="ARBA" id="ARBA00012115"/>
    </source>
</evidence>
<feature type="coiled-coil region" evidence="11">
    <location>
        <begin position="293"/>
        <end position="320"/>
    </location>
</feature>
<evidence type="ECO:0000256" key="11">
    <source>
        <dbReference type="SAM" id="Coils"/>
    </source>
</evidence>
<evidence type="ECO:0000256" key="1">
    <source>
        <dbReference type="ARBA" id="ARBA00000493"/>
    </source>
</evidence>
<evidence type="ECO:0000256" key="10">
    <source>
        <dbReference type="PIRSR" id="PIRSR604808-3"/>
    </source>
</evidence>
<dbReference type="GO" id="GO:0003906">
    <property type="term" value="F:DNA-(apurinic or apyrimidinic site) endonuclease activity"/>
    <property type="evidence" value="ECO:0007669"/>
    <property type="project" value="TreeGrafter"/>
</dbReference>
<keyword evidence="4 9" id="KW-0479">Metal-binding</keyword>
<feature type="binding site" evidence="9">
    <location>
        <position position="41"/>
    </location>
    <ligand>
        <name>Mg(2+)</name>
        <dbReference type="ChEBI" id="CHEBI:18420"/>
        <label>1</label>
    </ligand>
</feature>
<dbReference type="Pfam" id="PF03372">
    <property type="entry name" value="Exo_endo_phos"/>
    <property type="match status" value="1"/>
</dbReference>
<reference evidence="13" key="2">
    <citation type="submission" date="2025-08" db="UniProtKB">
        <authorList>
            <consortium name="Ensembl"/>
        </authorList>
    </citation>
    <scope>IDENTIFICATION</scope>
</reference>
<protein>
    <recommendedName>
        <fullName evidence="3">exodeoxyribonuclease III</fullName>
        <ecNumber evidence="3">3.1.11.2</ecNumber>
    </recommendedName>
</protein>
<evidence type="ECO:0000313" key="14">
    <source>
        <dbReference type="Proteomes" id="UP001501920"/>
    </source>
</evidence>
<dbReference type="Ensembl" id="ENSPNAT00000064503.1">
    <property type="protein sequence ID" value="ENSPNAP00000063110.1"/>
    <property type="gene ID" value="ENSPNAG00000033535.1"/>
</dbReference>
<dbReference type="GO" id="GO:0046872">
    <property type="term" value="F:metal ion binding"/>
    <property type="evidence" value="ECO:0007669"/>
    <property type="project" value="UniProtKB-KW"/>
</dbReference>
<evidence type="ECO:0000256" key="8">
    <source>
        <dbReference type="ARBA" id="ARBA00023204"/>
    </source>
</evidence>
<keyword evidence="11" id="KW-0175">Coiled coil</keyword>
<feature type="binding site" evidence="9">
    <location>
        <position position="146"/>
    </location>
    <ligand>
        <name>Mg(2+)</name>
        <dbReference type="ChEBI" id="CHEBI:18420"/>
        <label>1</label>
    </ligand>
</feature>
<reference evidence="13 14" key="1">
    <citation type="submission" date="2020-10" db="EMBL/GenBank/DDBJ databases">
        <title>Pygocentrus nattereri (red-bellied piranha) genome, fPygNat1, primary haplotype.</title>
        <authorList>
            <person name="Myers G."/>
            <person name="Meyer A."/>
            <person name="Karagic N."/>
            <person name="Pippel M."/>
            <person name="Winkler S."/>
            <person name="Tracey A."/>
            <person name="Wood J."/>
            <person name="Formenti G."/>
            <person name="Howe K."/>
            <person name="Fedrigo O."/>
            <person name="Jarvis E.D."/>
        </authorList>
    </citation>
    <scope>NUCLEOTIDE SEQUENCE [LARGE SCALE GENOMIC DNA]</scope>
</reference>
<organism evidence="13 14">
    <name type="scientific">Pygocentrus nattereri</name>
    <name type="common">Red-bellied piranha</name>
    <dbReference type="NCBI Taxonomy" id="42514"/>
    <lineage>
        <taxon>Eukaryota</taxon>
        <taxon>Metazoa</taxon>
        <taxon>Chordata</taxon>
        <taxon>Craniata</taxon>
        <taxon>Vertebrata</taxon>
        <taxon>Euteleostomi</taxon>
        <taxon>Actinopterygii</taxon>
        <taxon>Neopterygii</taxon>
        <taxon>Teleostei</taxon>
        <taxon>Ostariophysi</taxon>
        <taxon>Characiformes</taxon>
        <taxon>Characoidei</taxon>
        <taxon>Pygocentrus</taxon>
    </lineage>
</organism>
<dbReference type="InterPro" id="IPR005135">
    <property type="entry name" value="Endo/exonuclease/phosphatase"/>
</dbReference>
<dbReference type="InterPro" id="IPR004808">
    <property type="entry name" value="AP_endonuc_1"/>
</dbReference>
<dbReference type="AlphaFoldDB" id="A0AAR2KFP9"/>
<keyword evidence="14" id="KW-1185">Reference proteome</keyword>
<dbReference type="CDD" id="cd09076">
    <property type="entry name" value="L1-EN"/>
    <property type="match status" value="1"/>
</dbReference>
<keyword evidence="5" id="KW-0227">DNA damage</keyword>
<accession>A0AAR2KFP9</accession>
<evidence type="ECO:0000256" key="2">
    <source>
        <dbReference type="ARBA" id="ARBA00007092"/>
    </source>
</evidence>
<dbReference type="GO" id="GO:0005634">
    <property type="term" value="C:nucleus"/>
    <property type="evidence" value="ECO:0007669"/>
    <property type="project" value="TreeGrafter"/>
</dbReference>
<dbReference type="InterPro" id="IPR036691">
    <property type="entry name" value="Endo/exonu/phosph_ase_sf"/>
</dbReference>
<dbReference type="Proteomes" id="UP001501920">
    <property type="component" value="Chromosome 25"/>
</dbReference>
<keyword evidence="7 9" id="KW-0460">Magnesium</keyword>
<reference evidence="13" key="3">
    <citation type="submission" date="2025-09" db="UniProtKB">
        <authorList>
            <consortium name="Ensembl"/>
        </authorList>
    </citation>
    <scope>IDENTIFICATION</scope>
</reference>
<dbReference type="GO" id="GO:0008081">
    <property type="term" value="F:phosphoric diester hydrolase activity"/>
    <property type="evidence" value="ECO:0007669"/>
    <property type="project" value="TreeGrafter"/>
</dbReference>
<keyword evidence="9" id="KW-0464">Manganese</keyword>
<evidence type="ECO:0000256" key="7">
    <source>
        <dbReference type="ARBA" id="ARBA00022842"/>
    </source>
</evidence>
<dbReference type="PANTHER" id="PTHR22748:SF26">
    <property type="entry name" value="ENDONUCLEASE_EXONUCLEASE_PHOSPHATASE DOMAIN-CONTAINING PROTEIN"/>
    <property type="match status" value="1"/>
</dbReference>
<evidence type="ECO:0000313" key="13">
    <source>
        <dbReference type="Ensembl" id="ENSPNAP00000063110.1"/>
    </source>
</evidence>
<evidence type="ECO:0000256" key="6">
    <source>
        <dbReference type="ARBA" id="ARBA00022801"/>
    </source>
</evidence>
<name>A0AAR2KFP9_PYGNA</name>
<proteinExistence type="inferred from homology"/>
<dbReference type="Gene3D" id="3.60.10.10">
    <property type="entry name" value="Endonuclease/exonuclease/phosphatase"/>
    <property type="match status" value="1"/>
</dbReference>
<dbReference type="EC" id="3.1.11.2" evidence="3"/>
<feature type="domain" description="Endonuclease/exonuclease/phosphatase" evidence="12">
    <location>
        <begin position="9"/>
        <end position="198"/>
    </location>
</feature>